<comment type="caution">
    <text evidence="1">The sequence shown here is derived from an EMBL/GenBank/DDBJ whole genome shotgun (WGS) entry which is preliminary data.</text>
</comment>
<sequence>SDAGRTCDYFGFDTGWGFAECYSGCAWCGAVIFGC</sequence>
<protein>
    <submittedName>
        <fullName evidence="1">Uncharacterized protein</fullName>
    </submittedName>
</protein>
<dbReference type="AlphaFoldDB" id="A0A392SYJ8"/>
<reference evidence="1 2" key="1">
    <citation type="journal article" date="2018" name="Front. Plant Sci.">
        <title>Red Clover (Trifolium pratense) and Zigzag Clover (T. medium) - A Picture of Genomic Similarities and Differences.</title>
        <authorList>
            <person name="Dluhosova J."/>
            <person name="Istvanek J."/>
            <person name="Nedelnik J."/>
            <person name="Repkova J."/>
        </authorList>
    </citation>
    <scope>NUCLEOTIDE SEQUENCE [LARGE SCALE GENOMIC DNA]</scope>
    <source>
        <strain evidence="2">cv. 10/8</strain>
        <tissue evidence="1">Leaf</tissue>
    </source>
</reference>
<organism evidence="1 2">
    <name type="scientific">Trifolium medium</name>
    <dbReference type="NCBI Taxonomy" id="97028"/>
    <lineage>
        <taxon>Eukaryota</taxon>
        <taxon>Viridiplantae</taxon>
        <taxon>Streptophyta</taxon>
        <taxon>Embryophyta</taxon>
        <taxon>Tracheophyta</taxon>
        <taxon>Spermatophyta</taxon>
        <taxon>Magnoliopsida</taxon>
        <taxon>eudicotyledons</taxon>
        <taxon>Gunneridae</taxon>
        <taxon>Pentapetalae</taxon>
        <taxon>rosids</taxon>
        <taxon>fabids</taxon>
        <taxon>Fabales</taxon>
        <taxon>Fabaceae</taxon>
        <taxon>Papilionoideae</taxon>
        <taxon>50 kb inversion clade</taxon>
        <taxon>NPAAA clade</taxon>
        <taxon>Hologalegina</taxon>
        <taxon>IRL clade</taxon>
        <taxon>Trifolieae</taxon>
        <taxon>Trifolium</taxon>
    </lineage>
</organism>
<keyword evidence="2" id="KW-1185">Reference proteome</keyword>
<evidence type="ECO:0000313" key="2">
    <source>
        <dbReference type="Proteomes" id="UP000265520"/>
    </source>
</evidence>
<accession>A0A392SYJ8</accession>
<proteinExistence type="predicted"/>
<dbReference type="Proteomes" id="UP000265520">
    <property type="component" value="Unassembled WGS sequence"/>
</dbReference>
<name>A0A392SYJ8_9FABA</name>
<evidence type="ECO:0000313" key="1">
    <source>
        <dbReference type="EMBL" id="MCI53497.1"/>
    </source>
</evidence>
<dbReference type="EMBL" id="LXQA010464093">
    <property type="protein sequence ID" value="MCI53497.1"/>
    <property type="molecule type" value="Genomic_DNA"/>
</dbReference>
<feature type="non-terminal residue" evidence="1">
    <location>
        <position position="1"/>
    </location>
</feature>